<name>A0A1G7HUU7_THETY</name>
<evidence type="ECO:0000313" key="2">
    <source>
        <dbReference type="Proteomes" id="UP000183404"/>
    </source>
</evidence>
<dbReference type="Gene3D" id="1.10.10.60">
    <property type="entry name" value="Homeodomain-like"/>
    <property type="match status" value="1"/>
</dbReference>
<dbReference type="AlphaFoldDB" id="A0A1G7HUU7"/>
<sequence>MCYPENFRKEIEKLYSNGLTQKEIAEMLNCGIATVKRILKNSINYDTIKQRKKEKSLENHKLAKLKFKEIEKQKQEEEERLWWGMVEQQRVHAQMISKKRRISTTQLVELSLSQYIEIDGKLKYIDPAHKPKDLPKTYNVHNIILPQFREYANEIESEKWNSKVEEEALK</sequence>
<dbReference type="InterPro" id="IPR013324">
    <property type="entry name" value="RNA_pol_sigma_r3/r4-like"/>
</dbReference>
<dbReference type="Proteomes" id="UP000183404">
    <property type="component" value="Unassembled WGS sequence"/>
</dbReference>
<evidence type="ECO:0008006" key="3">
    <source>
        <dbReference type="Google" id="ProtNLM"/>
    </source>
</evidence>
<dbReference type="EMBL" id="FNBS01000002">
    <property type="protein sequence ID" value="SDF03839.1"/>
    <property type="molecule type" value="Genomic_DNA"/>
</dbReference>
<accession>A0A1G7HUU7</accession>
<organism evidence="1 2">
    <name type="scientific">Thermoanaerobacter thermohydrosulfuricus</name>
    <name type="common">Clostridium thermohydrosulfuricum</name>
    <dbReference type="NCBI Taxonomy" id="1516"/>
    <lineage>
        <taxon>Bacteria</taxon>
        <taxon>Bacillati</taxon>
        <taxon>Bacillota</taxon>
        <taxon>Clostridia</taxon>
        <taxon>Thermoanaerobacterales</taxon>
        <taxon>Thermoanaerobacteraceae</taxon>
        <taxon>Thermoanaerobacter</taxon>
    </lineage>
</organism>
<proteinExistence type="predicted"/>
<dbReference type="RefSeq" id="WP_074591932.1">
    <property type="nucleotide sequence ID" value="NZ_FNBS01000002.1"/>
</dbReference>
<gene>
    <name evidence="1" type="ORF">SAMN04244560_00152</name>
</gene>
<dbReference type="SUPFAM" id="SSF88659">
    <property type="entry name" value="Sigma3 and sigma4 domains of RNA polymerase sigma factors"/>
    <property type="match status" value="1"/>
</dbReference>
<reference evidence="1 2" key="1">
    <citation type="submission" date="2016-10" db="EMBL/GenBank/DDBJ databases">
        <authorList>
            <person name="de Groot N.N."/>
        </authorList>
    </citation>
    <scope>NUCLEOTIDE SEQUENCE [LARGE SCALE GENOMIC DNA]</scope>
    <source>
        <strain evidence="1 2">DSM 569</strain>
    </source>
</reference>
<evidence type="ECO:0000313" key="1">
    <source>
        <dbReference type="EMBL" id="SDF03839.1"/>
    </source>
</evidence>
<protein>
    <recommendedName>
        <fullName evidence="3">Helix-turn-helix domain-containing protein</fullName>
    </recommendedName>
</protein>